<evidence type="ECO:0000313" key="1">
    <source>
        <dbReference type="EMBL" id="EGC16463.1"/>
    </source>
</evidence>
<comment type="caution">
    <text evidence="1">The sequence shown here is derived from an EMBL/GenBank/DDBJ whole genome shotgun (WGS) entry which is preliminary data.</text>
</comment>
<sequence>MYSSSSDEKAACTLSVTVKSTGLQVGNIKRQAEDIAELDALKR</sequence>
<gene>
    <name evidence="1" type="ORF">HMPREF9098_2057</name>
</gene>
<keyword evidence="2" id="KW-1185">Reference proteome</keyword>
<evidence type="ECO:0000313" key="2">
    <source>
        <dbReference type="Proteomes" id="UP000004088"/>
    </source>
</evidence>
<proteinExistence type="predicted"/>
<organism evidence="1 2">
    <name type="scientific">Kingella denitrificans ATCC 33394</name>
    <dbReference type="NCBI Taxonomy" id="888741"/>
    <lineage>
        <taxon>Bacteria</taxon>
        <taxon>Pseudomonadati</taxon>
        <taxon>Pseudomonadota</taxon>
        <taxon>Betaproteobacteria</taxon>
        <taxon>Neisseriales</taxon>
        <taxon>Neisseriaceae</taxon>
        <taxon>Kingella</taxon>
    </lineage>
</organism>
<dbReference type="AlphaFoldDB" id="F0F1S2"/>
<dbReference type="Proteomes" id="UP000004088">
    <property type="component" value="Unassembled WGS sequence"/>
</dbReference>
<protein>
    <submittedName>
        <fullName evidence="1">Uncharacterized protein</fullName>
    </submittedName>
</protein>
<dbReference type="EMBL" id="AEWV01000041">
    <property type="protein sequence ID" value="EGC16463.1"/>
    <property type="molecule type" value="Genomic_DNA"/>
</dbReference>
<reference evidence="1 2" key="1">
    <citation type="submission" date="2011-01" db="EMBL/GenBank/DDBJ databases">
        <authorList>
            <person name="Muzny D."/>
            <person name="Qin X."/>
            <person name="Deng J."/>
            <person name="Jiang H."/>
            <person name="Liu Y."/>
            <person name="Qu J."/>
            <person name="Song X.-Z."/>
            <person name="Zhang L."/>
            <person name="Thornton R."/>
            <person name="Coyle M."/>
            <person name="Francisco L."/>
            <person name="Jackson L."/>
            <person name="Javaid M."/>
            <person name="Korchina V."/>
            <person name="Kovar C."/>
            <person name="Mata R."/>
            <person name="Mathew T."/>
            <person name="Ngo R."/>
            <person name="Nguyen L."/>
            <person name="Nguyen N."/>
            <person name="Okwuonu G."/>
            <person name="Ongeri F."/>
            <person name="Pham C."/>
            <person name="Simmons D."/>
            <person name="Wilczek-Boney K."/>
            <person name="Hale W."/>
            <person name="Jakkamsetti A."/>
            <person name="Pham P."/>
            <person name="Ruth R."/>
            <person name="San Lucas F."/>
            <person name="Warren J."/>
            <person name="Zhang J."/>
            <person name="Zhao Z."/>
            <person name="Zhou C."/>
            <person name="Zhu D."/>
            <person name="Lee S."/>
            <person name="Bess C."/>
            <person name="Blankenburg K."/>
            <person name="Forbes L."/>
            <person name="Fu Q."/>
            <person name="Gubbala S."/>
            <person name="Hirani K."/>
            <person name="Jayaseelan J.C."/>
            <person name="Lara F."/>
            <person name="Munidasa M."/>
            <person name="Palculict T."/>
            <person name="Patil S."/>
            <person name="Pu L.-L."/>
            <person name="Saada N."/>
            <person name="Tang L."/>
            <person name="Weissenberger G."/>
            <person name="Zhu Y."/>
            <person name="Hemphill L."/>
            <person name="Shang Y."/>
            <person name="Youmans B."/>
            <person name="Ayvaz T."/>
            <person name="Ross M."/>
            <person name="Santibanez J."/>
            <person name="Aqrawi P."/>
            <person name="Gross S."/>
            <person name="Joshi V."/>
            <person name="Fowler G."/>
            <person name="Nazareth L."/>
            <person name="Reid J."/>
            <person name="Worley K."/>
            <person name="Petrosino J."/>
            <person name="Highlander S."/>
            <person name="Gibbs R."/>
        </authorList>
    </citation>
    <scope>NUCLEOTIDE SEQUENCE [LARGE SCALE GENOMIC DNA]</scope>
    <source>
        <strain evidence="1 2">ATCC 33394</strain>
    </source>
</reference>
<name>F0F1S2_9NEIS</name>
<dbReference type="HOGENOM" id="CLU_3234763_0_0_4"/>
<accession>F0F1S2</accession>